<gene>
    <name evidence="1" type="ORF">SAMN05216552_1002103</name>
</gene>
<dbReference type="EMBL" id="FPBO01000002">
    <property type="protein sequence ID" value="SFU36625.1"/>
    <property type="molecule type" value="Genomic_DNA"/>
</dbReference>
<sequence length="405" mass="44748">MKENMTAMCPDRRRAASDYAGALLLSALAMSAPAAAEAEAREPPAAQEDALHLAGSYRSLALAGRASDAARQDYTRIVNRLRLKVTDRLSPQWLVQVDHDTEFTAGSYLKTGRFRAIANGSPRPYLGGASTWLNREDLRGTQHFFRAYAQYTDDATTLVLGRQRVPLGTGRFWSTLDMLNPVNPLQVERDEFVGVDAVFVERSLGALSALTAIYAPDPARQNNRWVARYRTHLDGTDLTLTYGRYWRDDVVGIDFATQYGGVAVRGEAAYTRNGGAGGNYRKLLLGADYVFPTTFSLSSELYFSGQPLAERLRQWQENPQLASAQPYGSAYLGLAAGYDFTPLLKGALYLLGNLKDGSRMLYPSLTCEVTDNSVLMGGAQLFHGKAESEYGRGGNLFFMRFQQFF</sequence>
<evidence type="ECO:0008006" key="3">
    <source>
        <dbReference type="Google" id="ProtNLM"/>
    </source>
</evidence>
<evidence type="ECO:0000313" key="2">
    <source>
        <dbReference type="Proteomes" id="UP000199391"/>
    </source>
</evidence>
<keyword evidence="2" id="KW-1185">Reference proteome</keyword>
<protein>
    <recommendedName>
        <fullName evidence="3">Porin</fullName>
    </recommendedName>
</protein>
<dbReference type="OrthoDB" id="5383458at2"/>
<accession>A0A1I7FKE5</accession>
<proteinExistence type="predicted"/>
<name>A0A1I7FKE5_9BURK</name>
<organism evidence="1 2">
    <name type="scientific">Pseudoduganella namucuonensis</name>
    <dbReference type="NCBI Taxonomy" id="1035707"/>
    <lineage>
        <taxon>Bacteria</taxon>
        <taxon>Pseudomonadati</taxon>
        <taxon>Pseudomonadota</taxon>
        <taxon>Betaproteobacteria</taxon>
        <taxon>Burkholderiales</taxon>
        <taxon>Oxalobacteraceae</taxon>
        <taxon>Telluria group</taxon>
        <taxon>Pseudoduganella</taxon>
    </lineage>
</organism>
<dbReference type="STRING" id="1035707.SAMN05216552_1002103"/>
<dbReference type="AlphaFoldDB" id="A0A1I7FKE5"/>
<reference evidence="2" key="1">
    <citation type="submission" date="2016-10" db="EMBL/GenBank/DDBJ databases">
        <authorList>
            <person name="Varghese N."/>
            <person name="Submissions S."/>
        </authorList>
    </citation>
    <scope>NUCLEOTIDE SEQUENCE [LARGE SCALE GENOMIC DNA]</scope>
    <source>
        <strain evidence="2">CGMCC 1.11014</strain>
    </source>
</reference>
<dbReference type="RefSeq" id="WP_143132921.1">
    <property type="nucleotide sequence ID" value="NZ_FPBO01000002.1"/>
</dbReference>
<evidence type="ECO:0000313" key="1">
    <source>
        <dbReference type="EMBL" id="SFU36625.1"/>
    </source>
</evidence>
<dbReference type="Proteomes" id="UP000199391">
    <property type="component" value="Unassembled WGS sequence"/>
</dbReference>